<feature type="binding site" evidence="10">
    <location>
        <begin position="12"/>
        <end position="17"/>
    </location>
    <ligand>
        <name>NAD(+)</name>
        <dbReference type="ChEBI" id="CHEBI:57540"/>
    </ligand>
</feature>
<name>A0A0S4JNL8_BODSA</name>
<evidence type="ECO:0000313" key="15">
    <source>
        <dbReference type="EMBL" id="CUG90716.1"/>
    </source>
</evidence>
<dbReference type="HAMAP" id="MF_00394">
    <property type="entry name" value="NAD_Glyc3P_dehydrog"/>
    <property type="match status" value="1"/>
</dbReference>
<dbReference type="PANTHER" id="PTHR11728:SF1">
    <property type="entry name" value="GLYCEROL-3-PHOSPHATE DEHYDROGENASE [NAD(+)] 2, CHLOROPLASTIC"/>
    <property type="match status" value="1"/>
</dbReference>
<dbReference type="GO" id="GO:0020015">
    <property type="term" value="C:glycosome"/>
    <property type="evidence" value="ECO:0007669"/>
    <property type="project" value="UniProtKB-SubCell"/>
</dbReference>
<dbReference type="OMA" id="ICYEGRS"/>
<evidence type="ECO:0000256" key="2">
    <source>
        <dbReference type="ARBA" id="ARBA00023002"/>
    </source>
</evidence>
<protein>
    <recommendedName>
        <fullName evidence="12">Glycerol-3-phosphate dehydrogenase [NAD(+)]</fullName>
        <ecNumber evidence="12">1.1.1.8</ecNumber>
    </recommendedName>
</protein>
<dbReference type="Gene3D" id="1.10.1040.10">
    <property type="entry name" value="N-(1-d-carboxylethyl)-l-norvaline Dehydrogenase, domain 2"/>
    <property type="match status" value="1"/>
</dbReference>
<dbReference type="FunFam" id="1.10.1040.10:FF:000001">
    <property type="entry name" value="Glycerol-3-phosphate dehydrogenase [NAD(P)+]"/>
    <property type="match status" value="1"/>
</dbReference>
<dbReference type="SUPFAM" id="SSF48179">
    <property type="entry name" value="6-phosphogluconate dehydrogenase C-terminal domain-like"/>
    <property type="match status" value="1"/>
</dbReference>
<evidence type="ECO:0000256" key="4">
    <source>
        <dbReference type="ARBA" id="ARBA00023140"/>
    </source>
</evidence>
<evidence type="ECO:0000259" key="14">
    <source>
        <dbReference type="Pfam" id="PF07479"/>
    </source>
</evidence>
<dbReference type="GO" id="GO:0005975">
    <property type="term" value="P:carbohydrate metabolic process"/>
    <property type="evidence" value="ECO:0007669"/>
    <property type="project" value="InterPro"/>
</dbReference>
<dbReference type="Gene3D" id="3.40.50.720">
    <property type="entry name" value="NAD(P)-binding Rossmann-like Domain"/>
    <property type="match status" value="1"/>
</dbReference>
<feature type="domain" description="Glycerol-3-phosphate dehydrogenase NAD-dependent C-terminal" evidence="14">
    <location>
        <begin position="188"/>
        <end position="327"/>
    </location>
</feature>
<evidence type="ECO:0000259" key="13">
    <source>
        <dbReference type="Pfam" id="PF01210"/>
    </source>
</evidence>
<keyword evidence="16" id="KW-1185">Reference proteome</keyword>
<dbReference type="EC" id="1.1.1.8" evidence="12"/>
<feature type="binding site" evidence="10">
    <location>
        <position position="88"/>
    </location>
    <ligand>
        <name>NAD(+)</name>
        <dbReference type="ChEBI" id="CHEBI:57540"/>
    </ligand>
</feature>
<dbReference type="PANTHER" id="PTHR11728">
    <property type="entry name" value="GLYCEROL-3-PHOSPHATE DEHYDROGENASE"/>
    <property type="match status" value="1"/>
</dbReference>
<feature type="binding site" evidence="9">
    <location>
        <begin position="263"/>
        <end position="264"/>
    </location>
    <ligand>
        <name>substrate</name>
    </ligand>
</feature>
<accession>A0A0S4JNL8</accession>
<dbReference type="OrthoDB" id="10263760at2759"/>
<dbReference type="PIRSF" id="PIRSF000114">
    <property type="entry name" value="Glycerol-3-P_dh"/>
    <property type="match status" value="1"/>
</dbReference>
<dbReference type="GO" id="GO:0141152">
    <property type="term" value="F:glycerol-3-phosphate dehydrogenase (NAD+) activity"/>
    <property type="evidence" value="ECO:0007669"/>
    <property type="project" value="UniProtKB-UniRule"/>
</dbReference>
<feature type="binding site" evidence="9">
    <location>
        <position position="111"/>
    </location>
    <ligand>
        <name>substrate</name>
    </ligand>
</feature>
<dbReference type="Pfam" id="PF01210">
    <property type="entry name" value="NAD_Gly3P_dh_N"/>
    <property type="match status" value="1"/>
</dbReference>
<evidence type="ECO:0000256" key="7">
    <source>
        <dbReference type="ARBA" id="ARBA00084116"/>
    </source>
</evidence>
<dbReference type="NCBIfam" id="NF000942">
    <property type="entry name" value="PRK00094.1-4"/>
    <property type="match status" value="1"/>
</dbReference>
<keyword evidence="7" id="KW-0327">Glycosome</keyword>
<evidence type="ECO:0000256" key="5">
    <source>
        <dbReference type="ARBA" id="ARBA00048683"/>
    </source>
</evidence>
<dbReference type="Proteomes" id="UP000051952">
    <property type="component" value="Unassembled WGS sequence"/>
</dbReference>
<feature type="domain" description="Glycerol-3-phosphate dehydrogenase NAD-dependent N-terminal" evidence="13">
    <location>
        <begin position="9"/>
        <end position="166"/>
    </location>
</feature>
<dbReference type="InterPro" id="IPR008927">
    <property type="entry name" value="6-PGluconate_DH-like_C_sf"/>
</dbReference>
<comment type="catalytic activity">
    <reaction evidence="5 12">
        <text>sn-glycerol 3-phosphate + NAD(+) = dihydroxyacetone phosphate + NADH + H(+)</text>
        <dbReference type="Rhea" id="RHEA:11092"/>
        <dbReference type="ChEBI" id="CHEBI:15378"/>
        <dbReference type="ChEBI" id="CHEBI:57540"/>
        <dbReference type="ChEBI" id="CHEBI:57597"/>
        <dbReference type="ChEBI" id="CHEBI:57642"/>
        <dbReference type="ChEBI" id="CHEBI:57945"/>
        <dbReference type="EC" id="1.1.1.8"/>
    </reaction>
</comment>
<evidence type="ECO:0000256" key="11">
    <source>
        <dbReference type="RuleBase" id="RU000437"/>
    </source>
</evidence>
<organism evidence="15 16">
    <name type="scientific">Bodo saltans</name>
    <name type="common">Flagellated protozoan</name>
    <dbReference type="NCBI Taxonomy" id="75058"/>
    <lineage>
        <taxon>Eukaryota</taxon>
        <taxon>Discoba</taxon>
        <taxon>Euglenozoa</taxon>
        <taxon>Kinetoplastea</taxon>
        <taxon>Metakinetoplastina</taxon>
        <taxon>Eubodonida</taxon>
        <taxon>Bodonidae</taxon>
        <taxon>Bodo</taxon>
    </lineage>
</organism>
<dbReference type="InterPro" id="IPR006109">
    <property type="entry name" value="G3P_DH_NAD-dep_C"/>
</dbReference>
<comment type="similarity">
    <text evidence="1 11">Belongs to the NAD-dependent glycerol-3-phosphate dehydrogenase family.</text>
</comment>
<dbReference type="PROSITE" id="PS00957">
    <property type="entry name" value="NAD_G3PDH"/>
    <property type="match status" value="1"/>
</dbReference>
<evidence type="ECO:0000313" key="16">
    <source>
        <dbReference type="Proteomes" id="UP000051952"/>
    </source>
</evidence>
<dbReference type="VEuPathDB" id="TriTrypDB:BSAL_28440"/>
<dbReference type="InterPro" id="IPR013328">
    <property type="entry name" value="6PGD_dom2"/>
</dbReference>
<dbReference type="EMBL" id="CYKH01001860">
    <property type="protein sequence ID" value="CUG90716.1"/>
    <property type="molecule type" value="Genomic_DNA"/>
</dbReference>
<feature type="binding site" evidence="10">
    <location>
        <position position="263"/>
    </location>
    <ligand>
        <name>NAD(+)</name>
        <dbReference type="ChEBI" id="CHEBI:57540"/>
    </ligand>
</feature>
<dbReference type="Pfam" id="PF07479">
    <property type="entry name" value="NAD_Gly3P_dh_C"/>
    <property type="match status" value="1"/>
</dbReference>
<evidence type="ECO:0000256" key="8">
    <source>
        <dbReference type="PIRSR" id="PIRSR000114-1"/>
    </source>
</evidence>
<keyword evidence="4" id="KW-0576">Peroxisome</keyword>
<reference evidence="16" key="1">
    <citation type="submission" date="2015-09" db="EMBL/GenBank/DDBJ databases">
        <authorList>
            <consortium name="Pathogen Informatics"/>
        </authorList>
    </citation>
    <scope>NUCLEOTIDE SEQUENCE [LARGE SCALE GENOMIC DNA]</scope>
    <source>
        <strain evidence="16">Lake Konstanz</strain>
    </source>
</reference>
<dbReference type="GO" id="GO:0005829">
    <property type="term" value="C:cytosol"/>
    <property type="evidence" value="ECO:0007669"/>
    <property type="project" value="TreeGrafter"/>
</dbReference>
<dbReference type="FunFam" id="3.40.50.720:FF:000019">
    <property type="entry name" value="Glycerol-3-phosphate dehydrogenase [NAD(P)+]"/>
    <property type="match status" value="1"/>
</dbReference>
<keyword evidence="3 10" id="KW-0520">NAD</keyword>
<dbReference type="PRINTS" id="PR00077">
    <property type="entry name" value="GPDHDRGNASE"/>
</dbReference>
<sequence length="340" mass="36325">MEDPVHKALVIGGGSFGTALALILARKGANVSVWVRQADQAELVNRTRENTKYLPGTKLPENLVFTNNLDASITEALELVIFAIPTQFLRPFLEEHRNTFPVKIPLLQSAKGIEIGTLKTPYDIMTDELPGKYGKYICVLAGPSFAKEMAAGLVTNVTVAAPDREVCERAQRMMSARAANFRCYASPDYMGCEIAGAVKNVLAIASGASHGLGLGLNARAALICRGLHEMTLLAKALGSNGAAMSGLAGVGDLLLTCSSEMSRNFTVGLRIAKGETLDQIMLNATSVAEGVTSARSVKELAESLGVEMPFVSQVYDVLYNSKSVIDALVYLQDRPLTAEN</sequence>
<feature type="binding site" evidence="10">
    <location>
        <position position="146"/>
    </location>
    <ligand>
        <name>NAD(+)</name>
        <dbReference type="ChEBI" id="CHEBI:57540"/>
    </ligand>
</feature>
<dbReference type="AlphaFoldDB" id="A0A0S4JNL8"/>
<comment type="subcellular location">
    <subcellularLocation>
        <location evidence="6">Glycosome</location>
    </subcellularLocation>
</comment>
<keyword evidence="2 11" id="KW-0560">Oxidoreductase</keyword>
<evidence type="ECO:0000256" key="12">
    <source>
        <dbReference type="RuleBase" id="RU361243"/>
    </source>
</evidence>
<evidence type="ECO:0000256" key="1">
    <source>
        <dbReference type="ARBA" id="ARBA00011009"/>
    </source>
</evidence>
<dbReference type="InterPro" id="IPR006168">
    <property type="entry name" value="G3P_DH_NAD-dep"/>
</dbReference>
<evidence type="ECO:0000256" key="10">
    <source>
        <dbReference type="PIRSR" id="PIRSR000114-3"/>
    </source>
</evidence>
<dbReference type="SUPFAM" id="SSF51735">
    <property type="entry name" value="NAD(P)-binding Rossmann-fold domains"/>
    <property type="match status" value="1"/>
</dbReference>
<proteinExistence type="inferred from homology"/>
<dbReference type="InterPro" id="IPR036291">
    <property type="entry name" value="NAD(P)-bd_dom_sf"/>
</dbReference>
<evidence type="ECO:0000256" key="6">
    <source>
        <dbReference type="ARBA" id="ARBA00060503"/>
    </source>
</evidence>
<dbReference type="GO" id="GO:0051287">
    <property type="term" value="F:NAD binding"/>
    <property type="evidence" value="ECO:0007669"/>
    <property type="project" value="UniProtKB-UniRule"/>
</dbReference>
<dbReference type="GO" id="GO:0046168">
    <property type="term" value="P:glycerol-3-phosphate catabolic process"/>
    <property type="evidence" value="ECO:0007669"/>
    <property type="project" value="UniProtKB-UniRule"/>
</dbReference>
<gene>
    <name evidence="15" type="ORF">BSAL_28440</name>
</gene>
<dbReference type="NCBIfam" id="NF000940">
    <property type="entry name" value="PRK00094.1-2"/>
    <property type="match status" value="1"/>
</dbReference>
<feature type="active site" description="Proton acceptor" evidence="8">
    <location>
        <position position="199"/>
    </location>
</feature>
<dbReference type="InterPro" id="IPR011128">
    <property type="entry name" value="G3P_DH_NAD-dep_N"/>
</dbReference>
<evidence type="ECO:0000256" key="3">
    <source>
        <dbReference type="ARBA" id="ARBA00023027"/>
    </source>
</evidence>
<evidence type="ECO:0000256" key="9">
    <source>
        <dbReference type="PIRSR" id="PIRSR000114-2"/>
    </source>
</evidence>